<keyword evidence="3" id="KW-1185">Reference proteome</keyword>
<dbReference type="Proteomes" id="UP001596368">
    <property type="component" value="Unassembled WGS sequence"/>
</dbReference>
<evidence type="ECO:0000313" key="2">
    <source>
        <dbReference type="EMBL" id="MFC7136959.1"/>
    </source>
</evidence>
<dbReference type="InterPro" id="IPR013120">
    <property type="entry name" value="FAR_NAD-bd"/>
</dbReference>
<dbReference type="EMBL" id="JBHSZG010000001">
    <property type="protein sequence ID" value="MFC7136959.1"/>
    <property type="molecule type" value="Genomic_DNA"/>
</dbReference>
<reference evidence="2 3" key="1">
    <citation type="journal article" date="2019" name="Int. J. Syst. Evol. Microbiol.">
        <title>The Global Catalogue of Microorganisms (GCM) 10K type strain sequencing project: providing services to taxonomists for standard genome sequencing and annotation.</title>
        <authorList>
            <consortium name="The Broad Institute Genomics Platform"/>
            <consortium name="The Broad Institute Genome Sequencing Center for Infectious Disease"/>
            <person name="Wu L."/>
            <person name="Ma J."/>
        </authorList>
    </citation>
    <scope>NUCLEOTIDE SEQUENCE [LARGE SCALE GENOMIC DNA]</scope>
    <source>
        <strain evidence="2 3">DT92</strain>
    </source>
</reference>
<name>A0ABD5XY21_9EURY</name>
<evidence type="ECO:0000313" key="3">
    <source>
        <dbReference type="Proteomes" id="UP001596368"/>
    </source>
</evidence>
<feature type="domain" description="Thioester reductase (TE)" evidence="1">
    <location>
        <begin position="9"/>
        <end position="264"/>
    </location>
</feature>
<gene>
    <name evidence="2" type="ORF">ACFQRB_11745</name>
</gene>
<protein>
    <submittedName>
        <fullName evidence="2">SDR family oxidoreductase</fullName>
    </submittedName>
</protein>
<dbReference type="RefSeq" id="WP_284013977.1">
    <property type="nucleotide sequence ID" value="NZ_CP126156.1"/>
</dbReference>
<dbReference type="Gene3D" id="3.40.50.720">
    <property type="entry name" value="NAD(P)-binding Rossmann-like Domain"/>
    <property type="match status" value="1"/>
</dbReference>
<dbReference type="SUPFAM" id="SSF51735">
    <property type="entry name" value="NAD(P)-binding Rossmann-fold domains"/>
    <property type="match status" value="1"/>
</dbReference>
<dbReference type="CDD" id="cd05263">
    <property type="entry name" value="MupV_like_SDR_e"/>
    <property type="match status" value="1"/>
</dbReference>
<evidence type="ECO:0000259" key="1">
    <source>
        <dbReference type="Pfam" id="PF07993"/>
    </source>
</evidence>
<accession>A0ABD5XY21</accession>
<dbReference type="GeneID" id="81121179"/>
<dbReference type="AlphaFoldDB" id="A0ABD5XY21"/>
<dbReference type="PANTHER" id="PTHR11011:SF116">
    <property type="entry name" value="FATTY ACYL-COA REDUCTASE CG5065-RELATED"/>
    <property type="match status" value="1"/>
</dbReference>
<organism evidence="2 3">
    <name type="scientific">Halobaculum litoreum</name>
    <dbReference type="NCBI Taxonomy" id="3031998"/>
    <lineage>
        <taxon>Archaea</taxon>
        <taxon>Methanobacteriati</taxon>
        <taxon>Methanobacteriota</taxon>
        <taxon>Stenosarchaea group</taxon>
        <taxon>Halobacteria</taxon>
        <taxon>Halobacteriales</taxon>
        <taxon>Haloferacaceae</taxon>
        <taxon>Halobaculum</taxon>
    </lineage>
</organism>
<dbReference type="Pfam" id="PF07993">
    <property type="entry name" value="NAD_binding_4"/>
    <property type="match status" value="1"/>
</dbReference>
<dbReference type="InterPro" id="IPR036291">
    <property type="entry name" value="NAD(P)-bd_dom_sf"/>
</dbReference>
<dbReference type="PANTHER" id="PTHR11011">
    <property type="entry name" value="MALE STERILITY PROTEIN 2-RELATED"/>
    <property type="match status" value="1"/>
</dbReference>
<sequence length="384" mass="41035">MTDGTTVLLTGFPGFLGSALVERLLDRHGSADRLLLLVQSHYREAAERRRADLLDGAATADGDGDLPTVDLVEGDITDPDLGLPDHEAVARETSLVYHLAAVYDLGVDRDLAEAVNVDGTRHVLDLCRAAAAAGGFDRLHYVSTCYVSGRYDGVFTGEMLAEAGPFNNHYEATKHRAEVLVREAMAGDEGDDGDGGDDGLPATVYRPAIAVGDSATGETQKYDGPYYLLSLVRRQHRVAVVPRLGDPRATTLNLVPRDYVVDAVEALSGMSGTVGGTYQLCDPNPPTIAELYRAFGRATGRRILPVPTHPRLAKAACSAPLLGDLLDLEPETIPYLTHPTEYADGATRRALAGTGVAPPAFGSYVDRLVAYVRDHPEVTPDAMT</sequence>
<dbReference type="InterPro" id="IPR026055">
    <property type="entry name" value="FAR"/>
</dbReference>
<comment type="caution">
    <text evidence="2">The sequence shown here is derived from an EMBL/GenBank/DDBJ whole genome shotgun (WGS) entry which is preliminary data.</text>
</comment>
<proteinExistence type="predicted"/>